<dbReference type="Pfam" id="PF00615">
    <property type="entry name" value="RGS"/>
    <property type="match status" value="1"/>
</dbReference>
<accession>A0A8I5ZVP3</accession>
<dbReference type="AlphaFoldDB" id="A0A8I5ZVP3"/>
<evidence type="ECO:0000256" key="3">
    <source>
        <dbReference type="ARBA" id="ARBA00022741"/>
    </source>
</evidence>
<feature type="domain" description="Protein kinase" evidence="9">
    <location>
        <begin position="186"/>
        <end position="448"/>
    </location>
</feature>
<proteinExistence type="inferred from homology"/>
<organism evidence="11 12">
    <name type="scientific">Rattus norvegicus</name>
    <name type="common">Rat</name>
    <dbReference type="NCBI Taxonomy" id="10116"/>
    <lineage>
        <taxon>Eukaryota</taxon>
        <taxon>Metazoa</taxon>
        <taxon>Chordata</taxon>
        <taxon>Craniata</taxon>
        <taxon>Vertebrata</taxon>
        <taxon>Euteleostomi</taxon>
        <taxon>Mammalia</taxon>
        <taxon>Eutheria</taxon>
        <taxon>Euarchontoglires</taxon>
        <taxon>Glires</taxon>
        <taxon>Rodentia</taxon>
        <taxon>Myomorpha</taxon>
        <taxon>Muroidea</taxon>
        <taxon>Muridae</taxon>
        <taxon>Murinae</taxon>
        <taxon>Rattus</taxon>
    </lineage>
</organism>
<gene>
    <name evidence="11 13" type="primary">Grk4</name>
</gene>
<evidence type="ECO:0000256" key="6">
    <source>
        <dbReference type="PIRSR" id="PIRSR600239-51"/>
    </source>
</evidence>
<dbReference type="CDD" id="cd05605">
    <property type="entry name" value="STKc_GRK4_like"/>
    <property type="match status" value="1"/>
</dbReference>
<dbReference type="InterPro" id="IPR011009">
    <property type="entry name" value="Kinase-like_dom_sf"/>
</dbReference>
<evidence type="ECO:0000313" key="12">
    <source>
        <dbReference type="Proteomes" id="UP000002494"/>
    </source>
</evidence>
<dbReference type="PRINTS" id="PR00717">
    <property type="entry name" value="GPCRKINASE"/>
</dbReference>
<evidence type="ECO:0000256" key="4">
    <source>
        <dbReference type="ARBA" id="ARBA00022777"/>
    </source>
</evidence>
<evidence type="ECO:0000256" key="1">
    <source>
        <dbReference type="ARBA" id="ARBA00022527"/>
    </source>
</evidence>
<dbReference type="InterPro" id="IPR044926">
    <property type="entry name" value="RGS_subdomain_2"/>
</dbReference>
<dbReference type="InterPro" id="IPR036305">
    <property type="entry name" value="RGS_sf"/>
</dbReference>
<dbReference type="PROSITE" id="PS00107">
    <property type="entry name" value="PROTEIN_KINASE_ATP"/>
    <property type="match status" value="1"/>
</dbReference>
<dbReference type="InterPro" id="IPR017441">
    <property type="entry name" value="Protein_kinase_ATP_BS"/>
</dbReference>
<keyword evidence="2 8" id="KW-0808">Transferase</keyword>
<name>A0A8I5ZVP3_RAT</name>
<keyword evidence="5 7" id="KW-0067">ATP-binding</keyword>
<dbReference type="GO" id="GO:0007165">
    <property type="term" value="P:signal transduction"/>
    <property type="evidence" value="ECO:0007669"/>
    <property type="project" value="InterPro"/>
</dbReference>
<dbReference type="PANTHER" id="PTHR24355:SF14">
    <property type="entry name" value="G PROTEIN-COUPLED RECEPTOR KINASE 4"/>
    <property type="match status" value="1"/>
</dbReference>
<dbReference type="GO" id="GO:0005524">
    <property type="term" value="F:ATP binding"/>
    <property type="evidence" value="ECO:0007669"/>
    <property type="project" value="UniProtKB-UniRule"/>
</dbReference>
<dbReference type="Ensembl" id="ENSRNOT00000098753.2">
    <property type="protein sequence ID" value="ENSRNOP00000083618.2"/>
    <property type="gene ID" value="ENSRNOG00000011847.7"/>
</dbReference>
<dbReference type="Gene3D" id="1.10.167.10">
    <property type="entry name" value="Regulator of G-protein Signalling 4, domain 2"/>
    <property type="match status" value="1"/>
</dbReference>
<dbReference type="GO" id="GO:0002029">
    <property type="term" value="P:desensitization of G protein-coupled receptor signaling pathway"/>
    <property type="evidence" value="ECO:0007669"/>
    <property type="project" value="UniProtKB-ARBA"/>
</dbReference>
<dbReference type="SUPFAM" id="SSF56112">
    <property type="entry name" value="Protein kinase-like (PK-like)"/>
    <property type="match status" value="1"/>
</dbReference>
<dbReference type="InterPro" id="IPR000719">
    <property type="entry name" value="Prot_kinase_dom"/>
</dbReference>
<evidence type="ECO:0000256" key="8">
    <source>
        <dbReference type="RuleBase" id="RU000308"/>
    </source>
</evidence>
<keyword evidence="4 8" id="KW-0418">Kinase</keyword>
<dbReference type="SMART" id="SM00315">
    <property type="entry name" value="RGS"/>
    <property type="match status" value="1"/>
</dbReference>
<dbReference type="InterPro" id="IPR016137">
    <property type="entry name" value="RGS"/>
</dbReference>
<evidence type="ECO:0000313" key="11">
    <source>
        <dbReference type="Ensembl" id="ENSRNOP00000083618.2"/>
    </source>
</evidence>
<keyword evidence="12" id="KW-1185">Reference proteome</keyword>
<feature type="active site" description="Proton acceptor" evidence="6">
    <location>
        <position position="311"/>
    </location>
</feature>
<dbReference type="GO" id="GO:0004703">
    <property type="term" value="F:G protein-coupled receptor kinase activity"/>
    <property type="evidence" value="ECO:0007669"/>
    <property type="project" value="UniProtKB-EC"/>
</dbReference>
<feature type="binding site" evidence="7">
    <location>
        <position position="224"/>
    </location>
    <ligand>
        <name>ATP</name>
        <dbReference type="ChEBI" id="CHEBI:30616"/>
    </ligand>
</feature>
<dbReference type="PROSITE" id="PS00108">
    <property type="entry name" value="PROTEIN_KINASE_ST"/>
    <property type="match status" value="1"/>
</dbReference>
<protein>
    <recommendedName>
        <fullName evidence="8">G protein-coupled receptor kinase</fullName>
        <ecNumber evidence="8">2.7.11.-</ecNumber>
    </recommendedName>
</protein>
<evidence type="ECO:0000259" key="10">
    <source>
        <dbReference type="PROSITE" id="PS50132"/>
    </source>
</evidence>
<dbReference type="Gene3D" id="1.10.510.10">
    <property type="entry name" value="Transferase(Phosphotransferase) domain 1"/>
    <property type="match status" value="1"/>
</dbReference>
<comment type="similarity">
    <text evidence="8">Belongs to the protein kinase superfamily. AGC Ser/Thr protein kinase family. GPRK subfamily.</text>
</comment>
<dbReference type="GeneTree" id="ENSGT00940000160151"/>
<dbReference type="PROSITE" id="PS50011">
    <property type="entry name" value="PROTEIN_KINASE_DOM"/>
    <property type="match status" value="1"/>
</dbReference>
<reference evidence="11" key="3">
    <citation type="submission" date="2025-09" db="UniProtKB">
        <authorList>
            <consortium name="Ensembl"/>
        </authorList>
    </citation>
    <scope>IDENTIFICATION</scope>
    <source>
        <strain evidence="11">Brown Norway</strain>
    </source>
</reference>
<sequence length="587" mass="68262">MELENFMANTLLLKARQGFTKKTGRSKKWRELLKLPPVSMCSDLRHSIEKDFSSLCDQQPIGRLLFRQFCNTKPDLKRCIEFLDAAAEYEVTIEEEQREFGLSIYSRFFKENSEVSLPQIPPDLVKECKCNLKQSSPSQNVFQDCAGVIYKYLSEKPFEEYQESTYYNRFLQWKWLERRPVTKNTFRQYRVLGKGGFGEVCACQVRATGKMYACKKLEKKRIKKRKGEAMALNEKRILEKLHSRFVVSLAYTYETKDALCLVLTIMNGGDLKYHIYNLGNPGFEEQRAVFYAAELCCGLEDLQRERIVYRDLKPENILLDDHGHIRISDLGLALEIPEGEMVRGRVGTVGYMAPEIISHEKYTFSPDWWGLGCLIYEMIAGHSPFRKYKEKVNREEMERRVKTETEEYSERFSENAKSICSMLLTKDPSKRLGCQSDGASAVKQHPIFKDINFSRLEANMLDPPFCPDMIESGCFKDLNEYEDKGLSPLEKHKICSCILRPKRNFFHRLFRRAVKKIFCKSKLWWLGLLLRLECLHSRRAQVLRIKGVHTCTETPLPLCIICVKRKIFPQENSTFGGGVGSRQSFYV</sequence>
<dbReference type="CTD" id="2868"/>
<evidence type="ECO:0000259" key="9">
    <source>
        <dbReference type="PROSITE" id="PS50011"/>
    </source>
</evidence>
<dbReference type="SMART" id="SM00220">
    <property type="entry name" value="S_TKc"/>
    <property type="match status" value="1"/>
</dbReference>
<dbReference type="RGD" id="61858">
    <property type="gene designation" value="Grk4"/>
</dbReference>
<dbReference type="InterPro" id="IPR000239">
    <property type="entry name" value="GPCR_kinase"/>
</dbReference>
<evidence type="ECO:0000313" key="13">
    <source>
        <dbReference type="RGD" id="61858"/>
    </source>
</evidence>
<evidence type="ECO:0000256" key="7">
    <source>
        <dbReference type="PROSITE-ProRule" id="PRU10141"/>
    </source>
</evidence>
<evidence type="ECO:0000256" key="2">
    <source>
        <dbReference type="ARBA" id="ARBA00022679"/>
    </source>
</evidence>
<dbReference type="PROSITE" id="PS50132">
    <property type="entry name" value="RGS"/>
    <property type="match status" value="1"/>
</dbReference>
<reference evidence="11" key="2">
    <citation type="submission" date="2025-08" db="UniProtKB">
        <authorList>
            <consortium name="Ensembl"/>
        </authorList>
    </citation>
    <scope>IDENTIFICATION</scope>
    <source>
        <strain evidence="11">Brown Norway</strain>
    </source>
</reference>
<feature type="domain" description="RGS" evidence="10">
    <location>
        <begin position="58"/>
        <end position="171"/>
    </location>
</feature>
<dbReference type="Pfam" id="PF00069">
    <property type="entry name" value="Pkinase"/>
    <property type="match status" value="1"/>
</dbReference>
<keyword evidence="3 7" id="KW-0547">Nucleotide-binding</keyword>
<dbReference type="SUPFAM" id="SSF48097">
    <property type="entry name" value="Regulator of G-protein signaling, RGS"/>
    <property type="match status" value="1"/>
</dbReference>
<dbReference type="Gene3D" id="3.30.200.20">
    <property type="entry name" value="Phosphorylase Kinase, domain 1"/>
    <property type="match status" value="1"/>
</dbReference>
<reference evidence="11" key="1">
    <citation type="submission" date="2024-01" db="EMBL/GenBank/DDBJ databases">
        <title>GRCr8: a new rat reference genome assembly contstructed from accurate long reads and long range scaffolding.</title>
        <authorList>
            <person name="Doris P.A."/>
            <person name="Kalbfleisch T."/>
            <person name="Li K."/>
            <person name="Howe K."/>
            <person name="Wood J."/>
        </authorList>
    </citation>
    <scope>NUCLEOTIDE SEQUENCE [LARGE SCALE GENOMIC DNA]</scope>
    <source>
        <strain evidence="11">Brown Norway</strain>
    </source>
</reference>
<dbReference type="InterPro" id="IPR008271">
    <property type="entry name" value="Ser/Thr_kinase_AS"/>
</dbReference>
<dbReference type="Proteomes" id="UP000002494">
    <property type="component" value="Chromosome 14"/>
</dbReference>
<dbReference type="EC" id="2.7.11.-" evidence="8"/>
<keyword evidence="1 8" id="KW-0723">Serine/threonine-protein kinase</keyword>
<evidence type="ECO:0000256" key="5">
    <source>
        <dbReference type="ARBA" id="ARBA00022840"/>
    </source>
</evidence>
<dbReference type="PANTHER" id="PTHR24355">
    <property type="entry name" value="G PROTEIN-COUPLED RECEPTOR KINASE/RIBOSOMAL PROTEIN S6 KINASE"/>
    <property type="match status" value="1"/>
</dbReference>